<keyword evidence="7" id="KW-0508">mRNA splicing</keyword>
<feature type="compositionally biased region" description="Low complexity" evidence="9">
    <location>
        <begin position="26"/>
        <end position="52"/>
    </location>
</feature>
<dbReference type="GO" id="GO:0031122">
    <property type="term" value="P:cytoplasmic microtubule organization"/>
    <property type="evidence" value="ECO:0007669"/>
    <property type="project" value="TreeGrafter"/>
</dbReference>
<feature type="region of interest" description="Disordered" evidence="9">
    <location>
        <begin position="25"/>
        <end position="55"/>
    </location>
</feature>
<gene>
    <name evidence="10" type="ORF">FA10DRAFT_288582</name>
</gene>
<dbReference type="PANTHER" id="PTHR11805">
    <property type="entry name" value="CYSTEINE-RICH PDZ-BINDING PROTEIN"/>
    <property type="match status" value="1"/>
</dbReference>
<comment type="subcellular location">
    <subcellularLocation>
        <location evidence="1">Cytoplasm</location>
    </subcellularLocation>
</comment>
<keyword evidence="4" id="KW-0963">Cytoplasm</keyword>
<dbReference type="OrthoDB" id="147332at2759"/>
<evidence type="ECO:0000256" key="2">
    <source>
        <dbReference type="ARBA" id="ARBA00009021"/>
    </source>
</evidence>
<keyword evidence="11" id="KW-1185">Reference proteome</keyword>
<evidence type="ECO:0000256" key="7">
    <source>
        <dbReference type="ARBA" id="ARBA00023187"/>
    </source>
</evidence>
<dbReference type="InterPro" id="IPR019367">
    <property type="entry name" value="PDZ-binding_CRIPT"/>
</dbReference>
<dbReference type="EMBL" id="KZ819639">
    <property type="protein sequence ID" value="PWN87877.1"/>
    <property type="molecule type" value="Genomic_DNA"/>
</dbReference>
<dbReference type="GO" id="GO:0005681">
    <property type="term" value="C:spliceosomal complex"/>
    <property type="evidence" value="ECO:0007669"/>
    <property type="project" value="UniProtKB-KW"/>
</dbReference>
<evidence type="ECO:0000256" key="3">
    <source>
        <dbReference type="ARBA" id="ARBA00018615"/>
    </source>
</evidence>
<evidence type="ECO:0000256" key="1">
    <source>
        <dbReference type="ARBA" id="ARBA00004496"/>
    </source>
</evidence>
<evidence type="ECO:0000256" key="8">
    <source>
        <dbReference type="ARBA" id="ARBA00032518"/>
    </source>
</evidence>
<dbReference type="GO" id="GO:0008380">
    <property type="term" value="P:RNA splicing"/>
    <property type="evidence" value="ECO:0007669"/>
    <property type="project" value="UniProtKB-KW"/>
</dbReference>
<evidence type="ECO:0000256" key="5">
    <source>
        <dbReference type="ARBA" id="ARBA00022664"/>
    </source>
</evidence>
<accession>A0A316YEN0</accession>
<dbReference type="GO" id="GO:0005737">
    <property type="term" value="C:cytoplasm"/>
    <property type="evidence" value="ECO:0007669"/>
    <property type="project" value="UniProtKB-SubCell"/>
</dbReference>
<dbReference type="AlphaFoldDB" id="A0A316YEN0"/>
<name>A0A316YEN0_9BASI</name>
<dbReference type="Proteomes" id="UP000245768">
    <property type="component" value="Unassembled WGS sequence"/>
</dbReference>
<dbReference type="InParanoid" id="A0A316YEN0"/>
<dbReference type="PANTHER" id="PTHR11805:SF1">
    <property type="entry name" value="CYSTEINE-RICH PDZ-BINDING PROTEIN"/>
    <property type="match status" value="1"/>
</dbReference>
<keyword evidence="5" id="KW-0507">mRNA processing</keyword>
<dbReference type="GO" id="GO:0006397">
    <property type="term" value="P:mRNA processing"/>
    <property type="evidence" value="ECO:0007669"/>
    <property type="project" value="UniProtKB-KW"/>
</dbReference>
<dbReference type="RefSeq" id="XP_025375075.1">
    <property type="nucleotide sequence ID" value="XM_025524212.1"/>
</dbReference>
<dbReference type="GeneID" id="37046128"/>
<proteinExistence type="inferred from homology"/>
<evidence type="ECO:0000256" key="6">
    <source>
        <dbReference type="ARBA" id="ARBA00022728"/>
    </source>
</evidence>
<evidence type="ECO:0000256" key="4">
    <source>
        <dbReference type="ARBA" id="ARBA00022490"/>
    </source>
</evidence>
<dbReference type="STRING" id="215250.A0A316YEN0"/>
<comment type="similarity">
    <text evidence="2">Belongs to the CRIPT family.</text>
</comment>
<organism evidence="10 11">
    <name type="scientific">Acaromyces ingoldii</name>
    <dbReference type="NCBI Taxonomy" id="215250"/>
    <lineage>
        <taxon>Eukaryota</taxon>
        <taxon>Fungi</taxon>
        <taxon>Dikarya</taxon>
        <taxon>Basidiomycota</taxon>
        <taxon>Ustilaginomycotina</taxon>
        <taxon>Exobasidiomycetes</taxon>
        <taxon>Exobasidiales</taxon>
        <taxon>Cryptobasidiaceae</taxon>
        <taxon>Acaromyces</taxon>
    </lineage>
</organism>
<evidence type="ECO:0000313" key="10">
    <source>
        <dbReference type="EMBL" id="PWN87877.1"/>
    </source>
</evidence>
<sequence length="121" mass="12703">MVCKTCEKKLGKVSAADPFRNRNTQGAVVSSGLGSAGPSRGGPSASSTSSSSVRDVGKNKLLGAKNWYSPMAARCTLCKANVQQDKAKYCQQCAFKKGLCAMCGKAVVDEKVRKMSKMSSA</sequence>
<evidence type="ECO:0000313" key="11">
    <source>
        <dbReference type="Proteomes" id="UP000245768"/>
    </source>
</evidence>
<protein>
    <recommendedName>
        <fullName evidence="3">Cysteine-rich PDZ-binding protein</fullName>
    </recommendedName>
    <alternativeName>
        <fullName evidence="8">Cysteine-rich interactor of PDZ three</fullName>
    </alternativeName>
</protein>
<reference evidence="10 11" key="1">
    <citation type="journal article" date="2018" name="Mol. Biol. Evol.">
        <title>Broad Genomic Sampling Reveals a Smut Pathogenic Ancestry of the Fungal Clade Ustilaginomycotina.</title>
        <authorList>
            <person name="Kijpornyongpan T."/>
            <person name="Mondo S.J."/>
            <person name="Barry K."/>
            <person name="Sandor L."/>
            <person name="Lee J."/>
            <person name="Lipzen A."/>
            <person name="Pangilinan J."/>
            <person name="LaButti K."/>
            <person name="Hainaut M."/>
            <person name="Henrissat B."/>
            <person name="Grigoriev I.V."/>
            <person name="Spatafora J.W."/>
            <person name="Aime M.C."/>
        </authorList>
    </citation>
    <scope>NUCLEOTIDE SEQUENCE [LARGE SCALE GENOMIC DNA]</scope>
    <source>
        <strain evidence="10 11">MCA 4198</strain>
    </source>
</reference>
<dbReference type="Pfam" id="PF10235">
    <property type="entry name" value="Cript"/>
    <property type="match status" value="1"/>
</dbReference>
<evidence type="ECO:0000256" key="9">
    <source>
        <dbReference type="SAM" id="MobiDB-lite"/>
    </source>
</evidence>
<keyword evidence="6" id="KW-0747">Spliceosome</keyword>
<dbReference type="GO" id="GO:0008017">
    <property type="term" value="F:microtubule binding"/>
    <property type="evidence" value="ECO:0007669"/>
    <property type="project" value="TreeGrafter"/>
</dbReference>